<evidence type="ECO:0000313" key="2">
    <source>
        <dbReference type="EMBL" id="EWC62966.1"/>
    </source>
</evidence>
<gene>
    <name evidence="2" type="ORF">UO65_1676</name>
</gene>
<proteinExistence type="predicted"/>
<comment type="caution">
    <text evidence="2">The sequence shown here is derived from an EMBL/GenBank/DDBJ whole genome shotgun (WGS) entry which is preliminary data.</text>
</comment>
<dbReference type="Proteomes" id="UP000019277">
    <property type="component" value="Unassembled WGS sequence"/>
</dbReference>
<dbReference type="AlphaFoldDB" id="W7J1X0"/>
<feature type="compositionally biased region" description="Basic residues" evidence="1">
    <location>
        <begin position="1"/>
        <end position="10"/>
    </location>
</feature>
<keyword evidence="3" id="KW-1185">Reference proteome</keyword>
<sequence>MDSRTPHPRYTRNPGTGAPAATAETTGVAHQEIDRDTSWVALPARRQPGWS</sequence>
<feature type="region of interest" description="Disordered" evidence="1">
    <location>
        <begin position="1"/>
        <end position="51"/>
    </location>
</feature>
<organism evidence="2 3">
    <name type="scientific">Actinokineospora spheciospongiae</name>
    <dbReference type="NCBI Taxonomy" id="909613"/>
    <lineage>
        <taxon>Bacteria</taxon>
        <taxon>Bacillati</taxon>
        <taxon>Actinomycetota</taxon>
        <taxon>Actinomycetes</taxon>
        <taxon>Pseudonocardiales</taxon>
        <taxon>Pseudonocardiaceae</taxon>
        <taxon>Actinokineospora</taxon>
    </lineage>
</organism>
<reference evidence="2 3" key="1">
    <citation type="journal article" date="2014" name="Genome Announc.">
        <title>Draft Genome Sequence of the Antitrypanosomally Active Sponge-Associated Bacterium Actinokineospora sp. Strain EG49.</title>
        <authorList>
            <person name="Harjes J."/>
            <person name="Ryu T."/>
            <person name="Abdelmohsen U.R."/>
            <person name="Moitinho-Silva L."/>
            <person name="Horn H."/>
            <person name="Ravasi T."/>
            <person name="Hentschel U."/>
        </authorList>
    </citation>
    <scope>NUCLEOTIDE SEQUENCE [LARGE SCALE GENOMIC DNA]</scope>
    <source>
        <strain evidence="2 3">EG49</strain>
    </source>
</reference>
<protein>
    <submittedName>
        <fullName evidence="2">Uncharacterized protein</fullName>
    </submittedName>
</protein>
<evidence type="ECO:0000256" key="1">
    <source>
        <dbReference type="SAM" id="MobiDB-lite"/>
    </source>
</evidence>
<accession>W7J1X0</accession>
<evidence type="ECO:0000313" key="3">
    <source>
        <dbReference type="Proteomes" id="UP000019277"/>
    </source>
</evidence>
<feature type="compositionally biased region" description="Low complexity" evidence="1">
    <location>
        <begin position="14"/>
        <end position="27"/>
    </location>
</feature>
<name>W7J1X0_9PSEU</name>
<dbReference type="EMBL" id="AYXG01000060">
    <property type="protein sequence ID" value="EWC62966.1"/>
    <property type="molecule type" value="Genomic_DNA"/>
</dbReference>